<keyword evidence="1" id="KW-1133">Transmembrane helix</keyword>
<organism evidence="2 3">
    <name type="scientific">Caenorhabditis tropicalis</name>
    <dbReference type="NCBI Taxonomy" id="1561998"/>
    <lineage>
        <taxon>Eukaryota</taxon>
        <taxon>Metazoa</taxon>
        <taxon>Ecdysozoa</taxon>
        <taxon>Nematoda</taxon>
        <taxon>Chromadorea</taxon>
        <taxon>Rhabditida</taxon>
        <taxon>Rhabditina</taxon>
        <taxon>Rhabditomorpha</taxon>
        <taxon>Rhabditoidea</taxon>
        <taxon>Rhabditidae</taxon>
        <taxon>Peloderinae</taxon>
        <taxon>Caenorhabditis</taxon>
    </lineage>
</organism>
<evidence type="ECO:0000313" key="2">
    <source>
        <dbReference type="Proteomes" id="UP000095282"/>
    </source>
</evidence>
<protein>
    <submittedName>
        <fullName evidence="3">7TM_GPCR_Srx domain-containing protein</fullName>
    </submittedName>
</protein>
<keyword evidence="2" id="KW-1185">Reference proteome</keyword>
<keyword evidence="1" id="KW-0472">Membrane</keyword>
<proteinExistence type="predicted"/>
<name>A0A1I7TQM5_9PELO</name>
<sequence>MSIQLPLTGYKLGFSFLCFYSPCVVSLCCGIIIVIRNQMPVEVAVPGTEYIEIGQMKLGEYANRINFFMMVLGIYGAPIGAFWLRR</sequence>
<accession>A0A1I7TQM5</accession>
<evidence type="ECO:0000256" key="1">
    <source>
        <dbReference type="SAM" id="Phobius"/>
    </source>
</evidence>
<reference evidence="3" key="1">
    <citation type="submission" date="2016-11" db="UniProtKB">
        <authorList>
            <consortium name="WormBaseParasite"/>
        </authorList>
    </citation>
    <scope>IDENTIFICATION</scope>
</reference>
<feature type="transmembrane region" description="Helical" evidence="1">
    <location>
        <begin position="12"/>
        <end position="35"/>
    </location>
</feature>
<dbReference type="Proteomes" id="UP000095282">
    <property type="component" value="Unplaced"/>
</dbReference>
<feature type="transmembrane region" description="Helical" evidence="1">
    <location>
        <begin position="65"/>
        <end position="84"/>
    </location>
</feature>
<dbReference type="WBParaSite" id="Csp11.Scaffold629.g10798.t1">
    <property type="protein sequence ID" value="Csp11.Scaffold629.g10798.t1"/>
    <property type="gene ID" value="Csp11.Scaffold629.g10798"/>
</dbReference>
<evidence type="ECO:0000313" key="3">
    <source>
        <dbReference type="WBParaSite" id="Csp11.Scaffold629.g10798.t1"/>
    </source>
</evidence>
<keyword evidence="1" id="KW-0812">Transmembrane</keyword>
<dbReference type="AlphaFoldDB" id="A0A1I7TQM5"/>